<name>A0A235B9P1_9BACL</name>
<gene>
    <name evidence="2" type="ORF">CHM34_03960</name>
</gene>
<dbReference type="EMBL" id="NOWF01000002">
    <property type="protein sequence ID" value="OYD08942.1"/>
    <property type="molecule type" value="Genomic_DNA"/>
</dbReference>
<dbReference type="Proteomes" id="UP000215459">
    <property type="component" value="Unassembled WGS sequence"/>
</dbReference>
<evidence type="ECO:0000313" key="2">
    <source>
        <dbReference type="EMBL" id="OYD08942.1"/>
    </source>
</evidence>
<feature type="transmembrane region" description="Helical" evidence="1">
    <location>
        <begin position="12"/>
        <end position="30"/>
    </location>
</feature>
<dbReference type="AlphaFoldDB" id="A0A235B9P1"/>
<dbReference type="OrthoDB" id="9815057at2"/>
<protein>
    <submittedName>
        <fullName evidence="2">Uncharacterized protein</fullName>
    </submittedName>
</protein>
<proteinExistence type="predicted"/>
<organism evidence="2 3">
    <name type="scientific">Paludifilum halophilum</name>
    <dbReference type="NCBI Taxonomy" id="1642702"/>
    <lineage>
        <taxon>Bacteria</taxon>
        <taxon>Bacillati</taxon>
        <taxon>Bacillota</taxon>
        <taxon>Bacilli</taxon>
        <taxon>Bacillales</taxon>
        <taxon>Thermoactinomycetaceae</taxon>
        <taxon>Paludifilum</taxon>
    </lineage>
</organism>
<keyword evidence="1" id="KW-1133">Transmembrane helix</keyword>
<sequence length="117" mass="13539">MILDLHGYEDSVLKGLAGVEVVWGGLLLYFSGRPWLFRVRAVVAVFHSPHILETVFRVAEQNRIQLICLTAHKEEEILSRFPVVYSLQLRPAYGKEVMKVENVERGFFHLVDTEERE</sequence>
<comment type="caution">
    <text evidence="2">The sequence shown here is derived from an EMBL/GenBank/DDBJ whole genome shotgun (WGS) entry which is preliminary data.</text>
</comment>
<keyword evidence="1" id="KW-0472">Membrane</keyword>
<keyword evidence="1" id="KW-0812">Transmembrane</keyword>
<accession>A0A235B9P1</accession>
<evidence type="ECO:0000313" key="3">
    <source>
        <dbReference type="Proteomes" id="UP000215459"/>
    </source>
</evidence>
<evidence type="ECO:0000256" key="1">
    <source>
        <dbReference type="SAM" id="Phobius"/>
    </source>
</evidence>
<keyword evidence="3" id="KW-1185">Reference proteome</keyword>
<dbReference type="RefSeq" id="WP_094263290.1">
    <property type="nucleotide sequence ID" value="NZ_NOWF01000002.1"/>
</dbReference>
<reference evidence="2 3" key="1">
    <citation type="submission" date="2017-07" db="EMBL/GenBank/DDBJ databases">
        <title>The genome sequence of Paludifilum halophilum highlights mechanisms for microbial adaptation to high salt environemnts.</title>
        <authorList>
            <person name="Belbahri L."/>
        </authorList>
    </citation>
    <scope>NUCLEOTIDE SEQUENCE [LARGE SCALE GENOMIC DNA]</scope>
    <source>
        <strain evidence="2 3">DSM 102817</strain>
    </source>
</reference>